<reference evidence="1 2" key="1">
    <citation type="journal article" date="2011" name="J. Bacteriol.">
        <title>Complete genome sequence of Metallosphaera cuprina, a metal sulfide-oxidizing archaeon from a hot spring.</title>
        <authorList>
            <person name="Liu L.J."/>
            <person name="You X.Y."/>
            <person name="Zheng H."/>
            <person name="Wang S."/>
            <person name="Jiang C.Y."/>
            <person name="Liu S.J."/>
        </authorList>
    </citation>
    <scope>NUCLEOTIDE SEQUENCE [LARGE SCALE GENOMIC DNA]</scope>
    <source>
        <strain evidence="1 2">Ar-4</strain>
    </source>
</reference>
<dbReference type="SUPFAM" id="SSF100950">
    <property type="entry name" value="NagB/RpiA/CoA transferase-like"/>
    <property type="match status" value="1"/>
</dbReference>
<dbReference type="GO" id="GO:0008410">
    <property type="term" value="F:CoA-transferase activity"/>
    <property type="evidence" value="ECO:0007669"/>
    <property type="project" value="InterPro"/>
</dbReference>
<accession>F4G1X5</accession>
<name>F4G1X5_METCR</name>
<dbReference type="InterPro" id="IPR004165">
    <property type="entry name" value="CoA_trans_fam_I"/>
</dbReference>
<dbReference type="Gene3D" id="3.30.30.40">
    <property type="match status" value="1"/>
</dbReference>
<dbReference type="KEGG" id="mcn:Mcup_0759"/>
<dbReference type="PATRIC" id="fig|1006006.8.peg.758"/>
<organism evidence="1 2">
    <name type="scientific">Metallosphaera cuprina (strain Ar-4)</name>
    <dbReference type="NCBI Taxonomy" id="1006006"/>
    <lineage>
        <taxon>Archaea</taxon>
        <taxon>Thermoproteota</taxon>
        <taxon>Thermoprotei</taxon>
        <taxon>Sulfolobales</taxon>
        <taxon>Sulfolobaceae</taxon>
        <taxon>Metallosphaera</taxon>
    </lineage>
</organism>
<protein>
    <submittedName>
        <fullName evidence="1">Coenzyme A transferase</fullName>
    </submittedName>
</protein>
<keyword evidence="1" id="KW-0808">Transferase</keyword>
<dbReference type="eggNOG" id="arCOG01987">
    <property type="taxonomic scope" value="Archaea"/>
</dbReference>
<proteinExistence type="predicted"/>
<keyword evidence="2" id="KW-1185">Reference proteome</keyword>
<dbReference type="InterPro" id="IPR037171">
    <property type="entry name" value="NagB/RpiA_transferase-like"/>
</dbReference>
<dbReference type="Pfam" id="PF01144">
    <property type="entry name" value="CoA_trans"/>
    <property type="match status" value="1"/>
</dbReference>
<dbReference type="Proteomes" id="UP000007812">
    <property type="component" value="Chromosome"/>
</dbReference>
<dbReference type="EMBL" id="CP002656">
    <property type="protein sequence ID" value="AEB94864.1"/>
    <property type="molecule type" value="Genomic_DNA"/>
</dbReference>
<dbReference type="RefSeq" id="WP_013737362.1">
    <property type="nucleotide sequence ID" value="NC_015435.1"/>
</dbReference>
<dbReference type="Gene3D" id="3.40.1080.10">
    <property type="entry name" value="Glutaconate Coenzyme A-transferase"/>
    <property type="match status" value="1"/>
</dbReference>
<dbReference type="SMART" id="SM00882">
    <property type="entry name" value="CoA_trans"/>
    <property type="match status" value="1"/>
</dbReference>
<dbReference type="STRING" id="1006006.Mcup_0759"/>
<evidence type="ECO:0000313" key="2">
    <source>
        <dbReference type="Proteomes" id="UP000007812"/>
    </source>
</evidence>
<dbReference type="AlphaFoldDB" id="F4G1X5"/>
<gene>
    <name evidence="1" type="ordered locus">Mcup_0759</name>
</gene>
<dbReference type="OrthoDB" id="301771at2157"/>
<dbReference type="PANTHER" id="PTHR13707:SF57">
    <property type="entry name" value="SUCCINYL-COA:3-KETOACID COENZYME A TRANSFERASE SUBUNIT B-RELATED"/>
    <property type="match status" value="1"/>
</dbReference>
<sequence length="251" mass="27864">MSKLVPLEKAVSLVKRGDTITVSGISIHRNPMAFIRLLVDYEYEELGFVDREPGIALEVLLKHNVVNKVRVAMATLEWFGMLPTFRYKIENGEIDYLEDTCGAFIAGIRAGASGVPFMPVKGVLGSDLVEIHEKRGTWKVSSDPFTGEEILLVRAITPDVAIIHVNKADQNGNSEILGPLYEDEYKAKAAKKLIVTAEEIVDESYFYGRRPTINSVYVDAVVHAPRGAEPSSMYPLYDSDYEGILKLLDQA</sequence>
<evidence type="ECO:0000313" key="1">
    <source>
        <dbReference type="EMBL" id="AEB94864.1"/>
    </source>
</evidence>
<dbReference type="HOGENOM" id="CLU_049557_1_0_2"/>
<dbReference type="PANTHER" id="PTHR13707">
    <property type="entry name" value="KETOACID-COENZYME A TRANSFERASE"/>
    <property type="match status" value="1"/>
</dbReference>
<dbReference type="GeneID" id="10492950"/>